<evidence type="ECO:0000313" key="3">
    <source>
        <dbReference type="Proteomes" id="UP000813385"/>
    </source>
</evidence>
<dbReference type="AlphaFoldDB" id="A0A8K0TPY3"/>
<dbReference type="InterPro" id="IPR038883">
    <property type="entry name" value="AN11006-like"/>
</dbReference>
<dbReference type="PANTHER" id="PTHR42085:SF2">
    <property type="entry name" value="F-BOX DOMAIN-CONTAINING PROTEIN"/>
    <property type="match status" value="1"/>
</dbReference>
<accession>A0A8K0TPY3</accession>
<dbReference type="Proteomes" id="UP000813385">
    <property type="component" value="Unassembled WGS sequence"/>
</dbReference>
<keyword evidence="3" id="KW-1185">Reference proteome</keyword>
<evidence type="ECO:0000313" key="2">
    <source>
        <dbReference type="EMBL" id="KAH7375895.1"/>
    </source>
</evidence>
<feature type="region of interest" description="Disordered" evidence="1">
    <location>
        <begin position="20"/>
        <end position="58"/>
    </location>
</feature>
<dbReference type="PANTHER" id="PTHR42085">
    <property type="entry name" value="F-BOX DOMAIN-CONTAINING PROTEIN"/>
    <property type="match status" value="1"/>
</dbReference>
<evidence type="ECO:0000256" key="1">
    <source>
        <dbReference type="SAM" id="MobiDB-lite"/>
    </source>
</evidence>
<name>A0A8K0TPY3_9PEZI</name>
<organism evidence="2 3">
    <name type="scientific">Plectosphaerella cucumerina</name>
    <dbReference type="NCBI Taxonomy" id="40658"/>
    <lineage>
        <taxon>Eukaryota</taxon>
        <taxon>Fungi</taxon>
        <taxon>Dikarya</taxon>
        <taxon>Ascomycota</taxon>
        <taxon>Pezizomycotina</taxon>
        <taxon>Sordariomycetes</taxon>
        <taxon>Hypocreomycetidae</taxon>
        <taxon>Glomerellales</taxon>
        <taxon>Plectosphaerellaceae</taxon>
        <taxon>Plectosphaerella</taxon>
    </lineage>
</organism>
<dbReference type="OrthoDB" id="5413827at2759"/>
<sequence>MVFRPSSLWWSFPSKAEETESKASMMPRPAAVPDILPPATADTSSDTEDESERPRGPNLLDLPLEIRLQIYHWLLLLGPLKHAQLAPWYPTPTYSAYYVGLVQPSRSDSDDEAESSISTPPAPKLLCPDRPVCGLPTALLRASKQIYEEAREIPFSENEFVFVNWFSSGLWAARAFTRPLAQWQKDATRYIRIELLARDFTGAGLQEWVALCEAWSVNLRGLRIKILIGGGIIEPAVSFAELNGTPESDAVNIFCDPEPRPAWIREGLDKLRSISTIEVELASLDWDGDKKIQWCAALERMLDADADRQQKVKVLCVSKLPTAALDAACMCSSLGGVAHSGSAHKNGRV</sequence>
<dbReference type="EMBL" id="JAGPXD010000001">
    <property type="protein sequence ID" value="KAH7375895.1"/>
    <property type="molecule type" value="Genomic_DNA"/>
</dbReference>
<protein>
    <submittedName>
        <fullName evidence="2">Uncharacterized protein</fullName>
    </submittedName>
</protein>
<proteinExistence type="predicted"/>
<gene>
    <name evidence="2" type="ORF">B0T11DRAFT_271178</name>
</gene>
<comment type="caution">
    <text evidence="2">The sequence shown here is derived from an EMBL/GenBank/DDBJ whole genome shotgun (WGS) entry which is preliminary data.</text>
</comment>
<reference evidence="2" key="1">
    <citation type="journal article" date="2021" name="Nat. Commun.">
        <title>Genetic determinants of endophytism in the Arabidopsis root mycobiome.</title>
        <authorList>
            <person name="Mesny F."/>
            <person name="Miyauchi S."/>
            <person name="Thiergart T."/>
            <person name="Pickel B."/>
            <person name="Atanasova L."/>
            <person name="Karlsson M."/>
            <person name="Huettel B."/>
            <person name="Barry K.W."/>
            <person name="Haridas S."/>
            <person name="Chen C."/>
            <person name="Bauer D."/>
            <person name="Andreopoulos W."/>
            <person name="Pangilinan J."/>
            <person name="LaButti K."/>
            <person name="Riley R."/>
            <person name="Lipzen A."/>
            <person name="Clum A."/>
            <person name="Drula E."/>
            <person name="Henrissat B."/>
            <person name="Kohler A."/>
            <person name="Grigoriev I.V."/>
            <person name="Martin F.M."/>
            <person name="Hacquard S."/>
        </authorList>
    </citation>
    <scope>NUCLEOTIDE SEQUENCE</scope>
    <source>
        <strain evidence="2">MPI-CAGE-AT-0016</strain>
    </source>
</reference>